<name>A0AAV8SGB9_9ROSI</name>
<feature type="region of interest" description="Disordered" evidence="1">
    <location>
        <begin position="277"/>
        <end position="314"/>
    </location>
</feature>
<proteinExistence type="predicted"/>
<protein>
    <recommendedName>
        <fullName evidence="4">Embryonic flower 1</fullName>
    </recommendedName>
</protein>
<feature type="region of interest" description="Disordered" evidence="1">
    <location>
        <begin position="1193"/>
        <end position="1213"/>
    </location>
</feature>
<feature type="compositionally biased region" description="Basic and acidic residues" evidence="1">
    <location>
        <begin position="277"/>
        <end position="286"/>
    </location>
</feature>
<feature type="region of interest" description="Disordered" evidence="1">
    <location>
        <begin position="1058"/>
        <end position="1080"/>
    </location>
</feature>
<feature type="compositionally biased region" description="Polar residues" evidence="1">
    <location>
        <begin position="869"/>
        <end position="895"/>
    </location>
</feature>
<reference evidence="2 3" key="1">
    <citation type="submission" date="2021-09" db="EMBL/GenBank/DDBJ databases">
        <title>Genomic insights and catalytic innovation underlie evolution of tropane alkaloids biosynthesis.</title>
        <authorList>
            <person name="Wang Y.-J."/>
            <person name="Tian T."/>
            <person name="Huang J.-P."/>
            <person name="Huang S.-X."/>
        </authorList>
    </citation>
    <scope>NUCLEOTIDE SEQUENCE [LARGE SCALE GENOMIC DNA]</scope>
    <source>
        <strain evidence="2">KIB-2018</strain>
        <tissue evidence="2">Leaf</tissue>
    </source>
</reference>
<dbReference type="PANTHER" id="PTHR35504:SF1">
    <property type="entry name" value="PROTEIN EMBRYONIC FLOWER 1"/>
    <property type="match status" value="1"/>
</dbReference>
<organism evidence="2 3">
    <name type="scientific">Erythroxylum novogranatense</name>
    <dbReference type="NCBI Taxonomy" id="1862640"/>
    <lineage>
        <taxon>Eukaryota</taxon>
        <taxon>Viridiplantae</taxon>
        <taxon>Streptophyta</taxon>
        <taxon>Embryophyta</taxon>
        <taxon>Tracheophyta</taxon>
        <taxon>Spermatophyta</taxon>
        <taxon>Magnoliopsida</taxon>
        <taxon>eudicotyledons</taxon>
        <taxon>Gunneridae</taxon>
        <taxon>Pentapetalae</taxon>
        <taxon>rosids</taxon>
        <taxon>fabids</taxon>
        <taxon>Malpighiales</taxon>
        <taxon>Erythroxylaceae</taxon>
        <taxon>Erythroxylum</taxon>
    </lineage>
</organism>
<dbReference type="GO" id="GO:0048367">
    <property type="term" value="P:shoot system development"/>
    <property type="evidence" value="ECO:0007669"/>
    <property type="project" value="InterPro"/>
</dbReference>
<dbReference type="EMBL" id="JAIWQS010000011">
    <property type="protein sequence ID" value="KAJ8751247.1"/>
    <property type="molecule type" value="Genomic_DNA"/>
</dbReference>
<evidence type="ECO:0000313" key="2">
    <source>
        <dbReference type="EMBL" id="KAJ8751247.1"/>
    </source>
</evidence>
<dbReference type="InterPro" id="IPR034583">
    <property type="entry name" value="EMF1"/>
</dbReference>
<dbReference type="Proteomes" id="UP001159364">
    <property type="component" value="Linkage Group LG11"/>
</dbReference>
<feature type="region of interest" description="Disordered" evidence="1">
    <location>
        <begin position="471"/>
        <end position="491"/>
    </location>
</feature>
<feature type="region of interest" description="Disordered" evidence="1">
    <location>
        <begin position="1145"/>
        <end position="1168"/>
    </location>
</feature>
<comment type="caution">
    <text evidence="2">The sequence shown here is derived from an EMBL/GenBank/DDBJ whole genome shotgun (WGS) entry which is preliminary data.</text>
</comment>
<sequence length="1285" mass="142340">MDTSMVVGEKWRSSKSITASKSIESPLLIDSISINLIKSNERNDTTNCQHFSLRGYVTQIRKKDWKLCWPFASDEDNNKSEEQKSLLPPLYVPKFRFWRCDDCLGEVDAEGTANDCEVLKSCHNSFNVDNICSNVPVAADVAMCLSHRVSKIDNIGDEGKKVDGSSSDNLSNTIKNQPSACIMEKKKELELQNSPILGDNVQLEINLNQEIHRHDYGAEAASSMMDKNCHADDLAAFMRKYDGSISLSKPFYHHHDVADSESDGGLGYVAISSAKNFEKPRDDGNSKEPLSNMDCAGRSSSLQSEEHDDASSESAEILVGNNLKDLHHEDSSSLPRRKARKVRLLTELLTENEDGDNDTIRSTKDYLSNDALNAISDASTKVNVFAVTQGQLTVQGQAKSVLDQTRKRKIYQDEDWKPAVTRETSSPNRVAREVRTLKGDSEVVGSELQAGVCAITGVQNDLKRHMTKQRLDKGPSLGKRKTQKLKFSEKKISLPVSDDHLPNETAEELGDDSNCTAVDVASSKLANDALPAREMNLFPLPAQRMERKPSFPTKKKGKMPKIDDQNTSAGTGGIFREGIVRKKDTGIIHSAAFGVPFCPAEDISQERGLELSLNSYIPTEGHGRKYITHADNRNNPFFVWHEGISEDQLTRKAAETKYCQNFGLTSMSAPNASIRKGLDVSLSGNNPNFIIPFLNQKQNLSSQIEIGACSLMQQKDYFTPNNSKKTTENQDHLNIQRFDKVPEQGALDDIPMDIVELMAKNQYERCLPDPEYQNSQLATSDYPICGQTIDFSKAYGKGGTSLFPQEALKGNPRAKNGKNRTIKREERPGLTKLKSIDYFSQADRNLLNMNQLEQARLLAGRVVDHEENPSNVDQNCVSSSQRQSHGPNSASIGNVNTKRFSHSILHGSRPCVTCQWNPDQNEEASPLWQSMLPNHLPFVYRIPPKSGGPSANLTMLPCTTGPGSMYQQKTNWPPEPKFLQSSTNIGKQMQNIDSETLRRTHSDYLFPRKHGKIEINEKLVGSLDLYSNETIPAMHLLSLVDAGARSSAQIDKDVSSELLKRPTIKSDPSPKQFPGQEPGVYKPPNAIKYIPYNYHGRNQFADCAHGQVPAMSITVGASSASPQHDKSFKTDNEYISHISQEKYKRKADFLSQSKGRSRKSAPSGSFGTNCGSVPAHSLQTVFFGTSESSAFPTQMQASGNSTKHKIHPLNNSGIARANKSSTVTQTCSLNRNPADFSIPDEDNEFMIKGEDLKSVEGIPLTNGFHLNSLNGFKRQKKLHAVKAGM</sequence>
<evidence type="ECO:0000313" key="3">
    <source>
        <dbReference type="Proteomes" id="UP001159364"/>
    </source>
</evidence>
<evidence type="ECO:0000256" key="1">
    <source>
        <dbReference type="SAM" id="MobiDB-lite"/>
    </source>
</evidence>
<dbReference type="GO" id="GO:0009910">
    <property type="term" value="P:negative regulation of flower development"/>
    <property type="evidence" value="ECO:0007669"/>
    <property type="project" value="InterPro"/>
</dbReference>
<feature type="region of interest" description="Disordered" evidence="1">
    <location>
        <begin position="547"/>
        <end position="570"/>
    </location>
</feature>
<feature type="compositionally biased region" description="Polar residues" evidence="1">
    <location>
        <begin position="1150"/>
        <end position="1168"/>
    </location>
</feature>
<feature type="region of interest" description="Disordered" evidence="1">
    <location>
        <begin position="866"/>
        <end position="895"/>
    </location>
</feature>
<evidence type="ECO:0008006" key="4">
    <source>
        <dbReference type="Google" id="ProtNLM"/>
    </source>
</evidence>
<accession>A0AAV8SGB9</accession>
<keyword evidence="3" id="KW-1185">Reference proteome</keyword>
<gene>
    <name evidence="2" type="ORF">K2173_016428</name>
</gene>
<dbReference type="PANTHER" id="PTHR35504">
    <property type="entry name" value="PROTEIN EMBRYONIC FLOWER 1"/>
    <property type="match status" value="1"/>
</dbReference>
<dbReference type="GO" id="GO:0045892">
    <property type="term" value="P:negative regulation of DNA-templated transcription"/>
    <property type="evidence" value="ECO:0007669"/>
    <property type="project" value="InterPro"/>
</dbReference>